<dbReference type="OrthoDB" id="1926212at2759"/>
<comment type="caution">
    <text evidence="1">The sequence shown here is derived from an EMBL/GenBank/DDBJ whole genome shotgun (WGS) entry which is preliminary data.</text>
</comment>
<dbReference type="SUPFAM" id="SSF48452">
    <property type="entry name" value="TPR-like"/>
    <property type="match status" value="1"/>
</dbReference>
<dbReference type="PANTHER" id="PTHR26312:SF225">
    <property type="entry name" value="TPR REPEAT PROTEIN"/>
    <property type="match status" value="1"/>
</dbReference>
<organism evidence="1 2">
    <name type="scientific">Artemisia annua</name>
    <name type="common">Sweet wormwood</name>
    <dbReference type="NCBI Taxonomy" id="35608"/>
    <lineage>
        <taxon>Eukaryota</taxon>
        <taxon>Viridiplantae</taxon>
        <taxon>Streptophyta</taxon>
        <taxon>Embryophyta</taxon>
        <taxon>Tracheophyta</taxon>
        <taxon>Spermatophyta</taxon>
        <taxon>Magnoliopsida</taxon>
        <taxon>eudicotyledons</taxon>
        <taxon>Gunneridae</taxon>
        <taxon>Pentapetalae</taxon>
        <taxon>asterids</taxon>
        <taxon>campanulids</taxon>
        <taxon>Asterales</taxon>
        <taxon>Asteraceae</taxon>
        <taxon>Asteroideae</taxon>
        <taxon>Anthemideae</taxon>
        <taxon>Artemisiinae</taxon>
        <taxon>Artemisia</taxon>
    </lineage>
</organism>
<keyword evidence="2" id="KW-1185">Reference proteome</keyword>
<evidence type="ECO:0000313" key="1">
    <source>
        <dbReference type="EMBL" id="PWA79128.1"/>
    </source>
</evidence>
<dbReference type="InterPro" id="IPR011990">
    <property type="entry name" value="TPR-like_helical_dom_sf"/>
</dbReference>
<gene>
    <name evidence="1" type="ORF">CTI12_AA209260</name>
</gene>
<dbReference type="STRING" id="35608.A0A2U1P066"/>
<sequence>MERRVSAGLHQIISFLGTIKELLGKLTMPAIESKQDFQGAEEYYSRAILVDPNDGEIISQYAKLLWELHHDEDRTTSYFERAVQERSAAIKFADNRLDCKRCKKDQLSLMCASALHHRNFNWNVLNSLHQIISFLGTIKELLGKLTMPAIEPKQDFQGAEEYYSRAILVDPNDGEILSQYAKLLWELHHDEDRATSYFERAVQVASENRLAIGSNKGFKLVGSMKWATMLLSEVVRSNANVAAKVCEAPTTLEKTADCFIEVMNRKGTGKNVFDDWKD</sequence>
<dbReference type="SMART" id="SM00386">
    <property type="entry name" value="HAT"/>
    <property type="match status" value="2"/>
</dbReference>
<dbReference type="Proteomes" id="UP000245207">
    <property type="component" value="Unassembled WGS sequence"/>
</dbReference>
<accession>A0A2U1P066</accession>
<evidence type="ECO:0000313" key="2">
    <source>
        <dbReference type="Proteomes" id="UP000245207"/>
    </source>
</evidence>
<dbReference type="Gene3D" id="1.25.40.10">
    <property type="entry name" value="Tetratricopeptide repeat domain"/>
    <property type="match status" value="2"/>
</dbReference>
<name>A0A2U1P066_ARTAN</name>
<dbReference type="AlphaFoldDB" id="A0A2U1P066"/>
<dbReference type="PANTHER" id="PTHR26312">
    <property type="entry name" value="TETRATRICOPEPTIDE REPEAT PROTEIN 5"/>
    <property type="match status" value="1"/>
</dbReference>
<protein>
    <submittedName>
        <fullName evidence="1">Uncharacterized protein</fullName>
    </submittedName>
</protein>
<dbReference type="EMBL" id="PKPP01001898">
    <property type="protein sequence ID" value="PWA79128.1"/>
    <property type="molecule type" value="Genomic_DNA"/>
</dbReference>
<dbReference type="InterPro" id="IPR003107">
    <property type="entry name" value="HAT"/>
</dbReference>
<proteinExistence type="predicted"/>
<dbReference type="GO" id="GO:0006396">
    <property type="term" value="P:RNA processing"/>
    <property type="evidence" value="ECO:0007669"/>
    <property type="project" value="InterPro"/>
</dbReference>
<reference evidence="1 2" key="1">
    <citation type="journal article" date="2018" name="Mol. Plant">
        <title>The genome of Artemisia annua provides insight into the evolution of Asteraceae family and artemisinin biosynthesis.</title>
        <authorList>
            <person name="Shen Q."/>
            <person name="Zhang L."/>
            <person name="Liao Z."/>
            <person name="Wang S."/>
            <person name="Yan T."/>
            <person name="Shi P."/>
            <person name="Liu M."/>
            <person name="Fu X."/>
            <person name="Pan Q."/>
            <person name="Wang Y."/>
            <person name="Lv Z."/>
            <person name="Lu X."/>
            <person name="Zhang F."/>
            <person name="Jiang W."/>
            <person name="Ma Y."/>
            <person name="Chen M."/>
            <person name="Hao X."/>
            <person name="Li L."/>
            <person name="Tang Y."/>
            <person name="Lv G."/>
            <person name="Zhou Y."/>
            <person name="Sun X."/>
            <person name="Brodelius P.E."/>
            <person name="Rose J.K.C."/>
            <person name="Tang K."/>
        </authorList>
    </citation>
    <scope>NUCLEOTIDE SEQUENCE [LARGE SCALE GENOMIC DNA]</scope>
    <source>
        <strain evidence="2">cv. Huhao1</strain>
        <tissue evidence="1">Leaf</tissue>
    </source>
</reference>